<name>A0A9D1SQ72_9BACT</name>
<dbReference type="AlphaFoldDB" id="A0A9D1SQ72"/>
<dbReference type="EMBL" id="DVOC01000034">
    <property type="protein sequence ID" value="HIU90747.1"/>
    <property type="molecule type" value="Genomic_DNA"/>
</dbReference>
<comment type="caution">
    <text evidence="1">The sequence shown here is derived from an EMBL/GenBank/DDBJ whole genome shotgun (WGS) entry which is preliminary data.</text>
</comment>
<protein>
    <submittedName>
        <fullName evidence="1">Uncharacterized protein</fullName>
    </submittedName>
</protein>
<evidence type="ECO:0000313" key="1">
    <source>
        <dbReference type="EMBL" id="HIU90747.1"/>
    </source>
</evidence>
<sequence length="168" mass="18815">MAQNLFGNDLLGVVSPKIQYVFTKPVTDSPAAGFVFAVNAGAKPQAFSAPCRRCCLRTLARGAAGRERKQSVPPCFVLGRFPSAFFNERALFFTIDALPCIGHIGNCAHAAPPVRQSYAFVFWIYAKFRIPKKPLHAPFSPWRLTSPTVFSIMKKTVFRRRTYDSRRL</sequence>
<evidence type="ECO:0000313" key="2">
    <source>
        <dbReference type="Proteomes" id="UP000886852"/>
    </source>
</evidence>
<gene>
    <name evidence="1" type="ORF">IAC72_01850</name>
</gene>
<organism evidence="1 2">
    <name type="scientific">Candidatus Fimimonas merdipullorum</name>
    <dbReference type="NCBI Taxonomy" id="2840822"/>
    <lineage>
        <taxon>Bacteria</taxon>
        <taxon>Pseudomonadati</taxon>
        <taxon>Myxococcota</taxon>
        <taxon>Myxococcia</taxon>
        <taxon>Myxococcales</taxon>
        <taxon>Cystobacterineae</taxon>
        <taxon>Myxococcaceae</taxon>
        <taxon>Myxococcaceae incertae sedis</taxon>
        <taxon>Candidatus Fimimonas</taxon>
    </lineage>
</organism>
<accession>A0A9D1SQ72</accession>
<reference evidence="1" key="1">
    <citation type="submission" date="2020-10" db="EMBL/GenBank/DDBJ databases">
        <authorList>
            <person name="Gilroy R."/>
        </authorList>
    </citation>
    <scope>NUCLEOTIDE SEQUENCE</scope>
    <source>
        <strain evidence="1">ChiHjej12B11-7776</strain>
    </source>
</reference>
<reference evidence="1" key="2">
    <citation type="journal article" date="2021" name="PeerJ">
        <title>Extensive microbial diversity within the chicken gut microbiome revealed by metagenomics and culture.</title>
        <authorList>
            <person name="Gilroy R."/>
            <person name="Ravi A."/>
            <person name="Getino M."/>
            <person name="Pursley I."/>
            <person name="Horton D.L."/>
            <person name="Alikhan N.F."/>
            <person name="Baker D."/>
            <person name="Gharbi K."/>
            <person name="Hall N."/>
            <person name="Watson M."/>
            <person name="Adriaenssens E.M."/>
            <person name="Foster-Nyarko E."/>
            <person name="Jarju S."/>
            <person name="Secka A."/>
            <person name="Antonio M."/>
            <person name="Oren A."/>
            <person name="Chaudhuri R.R."/>
            <person name="La Ragione R."/>
            <person name="Hildebrand F."/>
            <person name="Pallen M.J."/>
        </authorList>
    </citation>
    <scope>NUCLEOTIDE SEQUENCE</scope>
    <source>
        <strain evidence="1">ChiHjej12B11-7776</strain>
    </source>
</reference>
<proteinExistence type="predicted"/>
<dbReference type="Proteomes" id="UP000886852">
    <property type="component" value="Unassembled WGS sequence"/>
</dbReference>